<feature type="coiled-coil region" evidence="1">
    <location>
        <begin position="69"/>
        <end position="124"/>
    </location>
</feature>
<gene>
    <name evidence="2" type="ORF">DBZ36_14090</name>
</gene>
<protein>
    <submittedName>
        <fullName evidence="2">DUF3461 family protein</fullName>
    </submittedName>
</protein>
<proteinExistence type="predicted"/>
<dbReference type="Proteomes" id="UP000286482">
    <property type="component" value="Unassembled WGS sequence"/>
</dbReference>
<name>A0A420E7R6_9ALTE</name>
<dbReference type="EMBL" id="RAQO01000008">
    <property type="protein sequence ID" value="RKF15516.1"/>
    <property type="molecule type" value="Genomic_DNA"/>
</dbReference>
<dbReference type="Pfam" id="PF11944">
    <property type="entry name" value="DUF3461"/>
    <property type="match status" value="1"/>
</dbReference>
<reference evidence="2 3" key="1">
    <citation type="submission" date="2018-09" db="EMBL/GenBank/DDBJ databases">
        <authorList>
            <person name="Wang Z."/>
        </authorList>
    </citation>
    <scope>NUCLEOTIDE SEQUENCE [LARGE SCALE GENOMIC DNA]</scope>
    <source>
        <strain evidence="2 3">ALS 81</strain>
    </source>
</reference>
<keyword evidence="1" id="KW-0175">Coiled coil</keyword>
<dbReference type="AlphaFoldDB" id="A0A420E7R6"/>
<evidence type="ECO:0000256" key="1">
    <source>
        <dbReference type="SAM" id="Coils"/>
    </source>
</evidence>
<evidence type="ECO:0000313" key="3">
    <source>
        <dbReference type="Proteomes" id="UP000286482"/>
    </source>
</evidence>
<dbReference type="RefSeq" id="WP_120355602.1">
    <property type="nucleotide sequence ID" value="NZ_RAQO01000008.1"/>
</dbReference>
<evidence type="ECO:0000313" key="2">
    <source>
        <dbReference type="EMBL" id="RKF15516.1"/>
    </source>
</evidence>
<dbReference type="NCBIfam" id="NF010213">
    <property type="entry name" value="PRK13677.1"/>
    <property type="match status" value="1"/>
</dbReference>
<dbReference type="OrthoDB" id="5624524at2"/>
<dbReference type="InterPro" id="IPR020911">
    <property type="entry name" value="UPF0325"/>
</dbReference>
<organism evidence="2 3">
    <name type="scientific">Alginatibacterium sediminis</name>
    <dbReference type="NCBI Taxonomy" id="2164068"/>
    <lineage>
        <taxon>Bacteria</taxon>
        <taxon>Pseudomonadati</taxon>
        <taxon>Pseudomonadota</taxon>
        <taxon>Gammaproteobacteria</taxon>
        <taxon>Alteromonadales</taxon>
        <taxon>Alteromonadaceae</taxon>
        <taxon>Alginatibacterium</taxon>
    </lineage>
</organism>
<keyword evidence="3" id="KW-1185">Reference proteome</keyword>
<sequence>MYPNLQNIGISNPTDIESYKLRQEVNNDILKVYFHKHPGELFAKSVKFKFPRQHKKVAADRGTQEFRTISEINSNLRFIVEELDQLTKKEQREIDIKKQVLGDLKHLEKVVAEKIREIEAKIEQL</sequence>
<accession>A0A420E7R6</accession>
<comment type="caution">
    <text evidence="2">The sequence shown here is derived from an EMBL/GenBank/DDBJ whole genome shotgun (WGS) entry which is preliminary data.</text>
</comment>